<dbReference type="SFLD" id="SFLDG01019">
    <property type="entry name" value="Terpene_Cyclase_Like_1_C_Termi"/>
    <property type="match status" value="1"/>
</dbReference>
<organism evidence="7 8">
    <name type="scientific">Acacia crassicarpa</name>
    <name type="common">northern wattle</name>
    <dbReference type="NCBI Taxonomy" id="499986"/>
    <lineage>
        <taxon>Eukaryota</taxon>
        <taxon>Viridiplantae</taxon>
        <taxon>Streptophyta</taxon>
        <taxon>Embryophyta</taxon>
        <taxon>Tracheophyta</taxon>
        <taxon>Spermatophyta</taxon>
        <taxon>Magnoliopsida</taxon>
        <taxon>eudicotyledons</taxon>
        <taxon>Gunneridae</taxon>
        <taxon>Pentapetalae</taxon>
        <taxon>rosids</taxon>
        <taxon>fabids</taxon>
        <taxon>Fabales</taxon>
        <taxon>Fabaceae</taxon>
        <taxon>Caesalpinioideae</taxon>
        <taxon>mimosoid clade</taxon>
        <taxon>Acacieae</taxon>
        <taxon>Acacia</taxon>
    </lineage>
</organism>
<dbReference type="GO" id="GO:0000287">
    <property type="term" value="F:magnesium ion binding"/>
    <property type="evidence" value="ECO:0007669"/>
    <property type="project" value="InterPro"/>
</dbReference>
<dbReference type="AlphaFoldDB" id="A0AAE1MHL8"/>
<dbReference type="InterPro" id="IPR001906">
    <property type="entry name" value="Terpene_synth_N"/>
</dbReference>
<keyword evidence="2" id="KW-0479">Metal-binding</keyword>
<dbReference type="SFLD" id="SFLDS00005">
    <property type="entry name" value="Isoprenoid_Synthase_Type_I"/>
    <property type="match status" value="1"/>
</dbReference>
<dbReference type="Pfam" id="PF01397">
    <property type="entry name" value="Terpene_synth"/>
    <property type="match status" value="1"/>
</dbReference>
<dbReference type="FunFam" id="1.50.10.130:FF:000001">
    <property type="entry name" value="Isoprene synthase, chloroplastic"/>
    <property type="match status" value="1"/>
</dbReference>
<feature type="domain" description="Terpene synthase metal-binding" evidence="6">
    <location>
        <begin position="266"/>
        <end position="505"/>
    </location>
</feature>
<dbReference type="Proteomes" id="UP001293593">
    <property type="component" value="Unassembled WGS sequence"/>
</dbReference>
<reference evidence="7" key="1">
    <citation type="submission" date="2023-10" db="EMBL/GenBank/DDBJ databases">
        <title>Chromosome-level genome of the transformable northern wattle, Acacia crassicarpa.</title>
        <authorList>
            <person name="Massaro I."/>
            <person name="Sinha N.R."/>
            <person name="Poethig S."/>
            <person name="Leichty A.R."/>
        </authorList>
    </citation>
    <scope>NUCLEOTIDE SEQUENCE</scope>
    <source>
        <strain evidence="7">Acra3RX</strain>
        <tissue evidence="7">Leaf</tissue>
    </source>
</reference>
<evidence type="ECO:0000313" key="8">
    <source>
        <dbReference type="Proteomes" id="UP001293593"/>
    </source>
</evidence>
<dbReference type="Pfam" id="PF03936">
    <property type="entry name" value="Terpene_synth_C"/>
    <property type="match status" value="1"/>
</dbReference>
<evidence type="ECO:0000256" key="1">
    <source>
        <dbReference type="ARBA" id="ARBA00001946"/>
    </source>
</evidence>
<name>A0AAE1MHL8_9FABA</name>
<evidence type="ECO:0000313" key="7">
    <source>
        <dbReference type="EMBL" id="KAK4268027.1"/>
    </source>
</evidence>
<dbReference type="InterPro" id="IPR008930">
    <property type="entry name" value="Terpenoid_cyclase/PrenylTrfase"/>
</dbReference>
<dbReference type="InterPro" id="IPR050148">
    <property type="entry name" value="Terpene_synthase-like"/>
</dbReference>
<dbReference type="InterPro" id="IPR034741">
    <property type="entry name" value="Terpene_cyclase-like_1_C"/>
</dbReference>
<keyword evidence="4" id="KW-0456">Lyase</keyword>
<dbReference type="InterPro" id="IPR008949">
    <property type="entry name" value="Isoprenoid_synthase_dom_sf"/>
</dbReference>
<dbReference type="InterPro" id="IPR005630">
    <property type="entry name" value="Terpene_synthase_metal-bd"/>
</dbReference>
<keyword evidence="3" id="KW-0460">Magnesium</keyword>
<evidence type="ECO:0000256" key="3">
    <source>
        <dbReference type="ARBA" id="ARBA00022842"/>
    </source>
</evidence>
<gene>
    <name evidence="7" type="ORF">QN277_024734</name>
</gene>
<dbReference type="GO" id="GO:0016102">
    <property type="term" value="P:diterpenoid biosynthetic process"/>
    <property type="evidence" value="ECO:0007669"/>
    <property type="project" value="InterPro"/>
</dbReference>
<dbReference type="SUPFAM" id="SSF48576">
    <property type="entry name" value="Terpenoid synthases"/>
    <property type="match status" value="1"/>
</dbReference>
<comment type="cofactor">
    <cofactor evidence="1">
        <name>Mg(2+)</name>
        <dbReference type="ChEBI" id="CHEBI:18420"/>
    </cofactor>
</comment>
<evidence type="ECO:0000259" key="5">
    <source>
        <dbReference type="Pfam" id="PF01397"/>
    </source>
</evidence>
<comment type="caution">
    <text evidence="7">The sequence shown here is derived from an EMBL/GenBank/DDBJ whole genome shotgun (WGS) entry which is preliminary data.</text>
</comment>
<dbReference type="EMBL" id="JAWXYG010000007">
    <property type="protein sequence ID" value="KAK4268027.1"/>
    <property type="molecule type" value="Genomic_DNA"/>
</dbReference>
<dbReference type="InterPro" id="IPR044814">
    <property type="entry name" value="Terpene_cyclase_plant_C1"/>
</dbReference>
<keyword evidence="8" id="KW-1185">Reference proteome</keyword>
<dbReference type="FunFam" id="1.10.600.10:FF:000007">
    <property type="entry name" value="Isoprene synthase, chloroplastic"/>
    <property type="match status" value="1"/>
</dbReference>
<protein>
    <recommendedName>
        <fullName evidence="9">Sesquiterpene synthase</fullName>
    </recommendedName>
</protein>
<dbReference type="Gene3D" id="1.10.600.10">
    <property type="entry name" value="Farnesyl Diphosphate Synthase"/>
    <property type="match status" value="1"/>
</dbReference>
<accession>A0AAE1MHL8</accession>
<evidence type="ECO:0000259" key="6">
    <source>
        <dbReference type="Pfam" id="PF03936"/>
    </source>
</evidence>
<sequence length="565" mass="65691">MSVAASLHENTRKCANYTPTIWGNLFLPYASESNQEVDDNMEHKVLKEKLKMVISSNDLSCSQKLNFVGWVERLGVSYHFEHEIEEALAKFHSIYTSNNNLIIHDEDDNNLLSLALLFRLLRQHGYHISSDVFKRFKDINGKFDNENFAQDDVEGMLALYEAAQLEAHGEKILEEALHFSQTHLKHLIDNNQLTLVSLKARVSHCLSQPLYKRLRRIEARHYMSFYQQQRDPSQHHKILLNFAKLDFNMLQRLHQKELGKITKWWKESELTRKVPYARDRLVEAYFWPLALSYEPQFSTARMLVGKLVSIICLLDDTYDVYGTLEELELFTEAIHRWDISPIETLPECMKAVFEAVVQVCREMEIVTIEEGTSNFVMPHVKQAFINLGEAYLMEAKWCSEKYVPGYEEYKDNGAISSTLPLQIISFMGLGNHVIKEVFDWISTYPKIVRAFSLIGRLIDDMATHKFEQEREHVASGVECCMKQYGVSVEEAYQIIIDDIKTCWKDINEECLNNPHDVPKYVLECVINMARVSEVVYENLQDRFTNGDSLKHYIIQLLLDPITIEP</sequence>
<dbReference type="GO" id="GO:0010333">
    <property type="term" value="F:terpene synthase activity"/>
    <property type="evidence" value="ECO:0007669"/>
    <property type="project" value="InterPro"/>
</dbReference>
<dbReference type="Gene3D" id="1.50.10.130">
    <property type="entry name" value="Terpene synthase, N-terminal domain"/>
    <property type="match status" value="1"/>
</dbReference>
<dbReference type="InterPro" id="IPR036965">
    <property type="entry name" value="Terpene_synth_N_sf"/>
</dbReference>
<proteinExistence type="predicted"/>
<dbReference type="SUPFAM" id="SSF48239">
    <property type="entry name" value="Terpenoid cyclases/Protein prenyltransferases"/>
    <property type="match status" value="1"/>
</dbReference>
<dbReference type="PANTHER" id="PTHR31225">
    <property type="entry name" value="OS04G0344100 PROTEIN-RELATED"/>
    <property type="match status" value="1"/>
</dbReference>
<dbReference type="GO" id="GO:0009611">
    <property type="term" value="P:response to wounding"/>
    <property type="evidence" value="ECO:0007669"/>
    <property type="project" value="UniProtKB-ARBA"/>
</dbReference>
<evidence type="ECO:0008006" key="9">
    <source>
        <dbReference type="Google" id="ProtNLM"/>
    </source>
</evidence>
<dbReference type="CDD" id="cd00684">
    <property type="entry name" value="Terpene_cyclase_plant_C1"/>
    <property type="match status" value="1"/>
</dbReference>
<evidence type="ECO:0000256" key="4">
    <source>
        <dbReference type="ARBA" id="ARBA00023239"/>
    </source>
</evidence>
<evidence type="ECO:0000256" key="2">
    <source>
        <dbReference type="ARBA" id="ARBA00022723"/>
    </source>
</evidence>
<feature type="domain" description="Terpene synthase N-terminal" evidence="5">
    <location>
        <begin position="21"/>
        <end position="206"/>
    </location>
</feature>
<dbReference type="PANTHER" id="PTHR31225:SF241">
    <property type="entry name" value="TERPENE SYNTHASE FAMILY, METAL-BINDING DOMAIN PROTEIN"/>
    <property type="match status" value="1"/>
</dbReference>
<dbReference type="GO" id="GO:0080027">
    <property type="term" value="P:response to herbivore"/>
    <property type="evidence" value="ECO:0007669"/>
    <property type="project" value="UniProtKB-ARBA"/>
</dbReference>